<gene>
    <name evidence="1" type="ORF">niasHS_018011</name>
</gene>
<reference evidence="1 2" key="1">
    <citation type="submission" date="2024-10" db="EMBL/GenBank/DDBJ databases">
        <authorList>
            <person name="Kim D."/>
        </authorList>
    </citation>
    <scope>NUCLEOTIDE SEQUENCE [LARGE SCALE GENOMIC DNA]</scope>
    <source>
        <strain evidence="1">Taebaek</strain>
    </source>
</reference>
<comment type="caution">
    <text evidence="1">The sequence shown here is derived from an EMBL/GenBank/DDBJ whole genome shotgun (WGS) entry which is preliminary data.</text>
</comment>
<evidence type="ECO:0000313" key="1">
    <source>
        <dbReference type="EMBL" id="KAL3069286.1"/>
    </source>
</evidence>
<dbReference type="AlphaFoldDB" id="A0ABD2HSA5"/>
<sequence length="115" mass="12935">MALFSVGITAAGLMTIGHKHCGNIEGQNRKGYWEKTTSTNTETNNTFGLVLEDVETMDFYKIKDGQIVFLSLDEFQIVVKYGNINYPVHVNVKDTVATLKEKSEKPQGKVRLDKH</sequence>
<proteinExistence type="predicted"/>
<dbReference type="EMBL" id="JBICCN010000429">
    <property type="protein sequence ID" value="KAL3069286.1"/>
    <property type="molecule type" value="Genomic_DNA"/>
</dbReference>
<protein>
    <submittedName>
        <fullName evidence="1">Uncharacterized protein</fullName>
    </submittedName>
</protein>
<organism evidence="1 2">
    <name type="scientific">Heterodera schachtii</name>
    <name type="common">Sugarbeet cyst nematode worm</name>
    <name type="synonym">Tylenchus schachtii</name>
    <dbReference type="NCBI Taxonomy" id="97005"/>
    <lineage>
        <taxon>Eukaryota</taxon>
        <taxon>Metazoa</taxon>
        <taxon>Ecdysozoa</taxon>
        <taxon>Nematoda</taxon>
        <taxon>Chromadorea</taxon>
        <taxon>Rhabditida</taxon>
        <taxon>Tylenchina</taxon>
        <taxon>Tylenchomorpha</taxon>
        <taxon>Tylenchoidea</taxon>
        <taxon>Heteroderidae</taxon>
        <taxon>Heteroderinae</taxon>
        <taxon>Heterodera</taxon>
    </lineage>
</organism>
<keyword evidence="2" id="KW-1185">Reference proteome</keyword>
<dbReference type="Proteomes" id="UP001620645">
    <property type="component" value="Unassembled WGS sequence"/>
</dbReference>
<accession>A0ABD2HSA5</accession>
<name>A0ABD2HSA5_HETSC</name>
<evidence type="ECO:0000313" key="2">
    <source>
        <dbReference type="Proteomes" id="UP001620645"/>
    </source>
</evidence>